<evidence type="ECO:0000313" key="2">
    <source>
        <dbReference type="Proteomes" id="UP000008372"/>
    </source>
</evidence>
<name>A0ABQ0I6S7_9ALTE</name>
<gene>
    <name evidence="1" type="ORF">GAGA_1914</name>
</gene>
<keyword evidence="2" id="KW-1185">Reference proteome</keyword>
<evidence type="ECO:0000313" key="1">
    <source>
        <dbReference type="EMBL" id="GAC04769.1"/>
    </source>
</evidence>
<accession>A0ABQ0I6S7</accession>
<dbReference type="Proteomes" id="UP000008372">
    <property type="component" value="Unassembled WGS sequence"/>
</dbReference>
<organism evidence="1 2">
    <name type="scientific">Paraglaciecola agarilytica NO2</name>
    <dbReference type="NCBI Taxonomy" id="1125747"/>
    <lineage>
        <taxon>Bacteria</taxon>
        <taxon>Pseudomonadati</taxon>
        <taxon>Pseudomonadota</taxon>
        <taxon>Gammaproteobacteria</taxon>
        <taxon>Alteromonadales</taxon>
        <taxon>Alteromonadaceae</taxon>
        <taxon>Paraglaciecola</taxon>
    </lineage>
</organism>
<comment type="caution">
    <text evidence="1">The sequence shown here is derived from an EMBL/GenBank/DDBJ whole genome shotgun (WGS) entry which is preliminary data.</text>
</comment>
<dbReference type="EMBL" id="BAEK01000033">
    <property type="protein sequence ID" value="GAC04769.1"/>
    <property type="molecule type" value="Genomic_DNA"/>
</dbReference>
<protein>
    <submittedName>
        <fullName evidence="1">Uncharacterized protein</fullName>
    </submittedName>
</protein>
<proteinExistence type="predicted"/>
<sequence>MPHNPLKINSFLTRKGSKICHFTALRNNTFDLIFFSD</sequence>
<reference evidence="1 2" key="1">
    <citation type="journal article" date="2014" name="Environ. Microbiol.">
        <title>Comparative genomics of the marine bacterial genus Glaciecola reveals the high degree of genomic diversity and genomic characteristic for cold adaptation.</title>
        <authorList>
            <person name="Qin Q.L."/>
            <person name="Xie B.B."/>
            <person name="Yu Y."/>
            <person name="Shu Y.L."/>
            <person name="Rong J.C."/>
            <person name="Zhang Y.J."/>
            <person name="Zhao D.L."/>
            <person name="Chen X.L."/>
            <person name="Zhang X.Y."/>
            <person name="Chen B."/>
            <person name="Zhou B.C."/>
            <person name="Zhang Y.Z."/>
        </authorList>
    </citation>
    <scope>NUCLEOTIDE SEQUENCE [LARGE SCALE GENOMIC DNA]</scope>
    <source>
        <strain evidence="1 2">NO2</strain>
    </source>
</reference>